<dbReference type="GO" id="GO:0009187">
    <property type="term" value="P:cyclic nucleotide metabolic process"/>
    <property type="evidence" value="ECO:0007669"/>
    <property type="project" value="TreeGrafter"/>
</dbReference>
<dbReference type="Gene3D" id="3.90.1140.10">
    <property type="entry name" value="Cyclic phosphodiesterase"/>
    <property type="match status" value="1"/>
</dbReference>
<dbReference type="InterPro" id="IPR012386">
    <property type="entry name" value="Cyclic-nucl_3Pdiesterase"/>
</dbReference>
<dbReference type="Pfam" id="PF07823">
    <property type="entry name" value="CPDase"/>
    <property type="match status" value="1"/>
</dbReference>
<evidence type="ECO:0008006" key="3">
    <source>
        <dbReference type="Google" id="ProtNLM"/>
    </source>
</evidence>
<proteinExistence type="predicted"/>
<accession>A0A9W8HT64</accession>
<sequence>MSSKYSLWLCPPTTSTTHSVLDAAIAKLSLSLGTPRFAPHVTLFSPIMASSDAEALEQTSAFVGQLRQQNKDGAMGISVDIGDLATGSTFYQCVFLECPGSPELFKANSIARQHWRIESQPQFRPHISLVYNNCPTDKLAKMKAQVRAALPADMPMLSFVATDIYVVKTAGPLSQWSCAGTVSISSKEDN</sequence>
<name>A0A9W8HT64_9FUNG</name>
<reference evidence="1" key="1">
    <citation type="submission" date="2022-07" db="EMBL/GenBank/DDBJ databases">
        <title>Phylogenomic reconstructions and comparative analyses of Kickxellomycotina fungi.</title>
        <authorList>
            <person name="Reynolds N.K."/>
            <person name="Stajich J.E."/>
            <person name="Barry K."/>
            <person name="Grigoriev I.V."/>
            <person name="Crous P."/>
            <person name="Smith M.E."/>
        </authorList>
    </citation>
    <scope>NUCLEOTIDE SEQUENCE</scope>
    <source>
        <strain evidence="1">NRRL 1565</strain>
    </source>
</reference>
<dbReference type="SUPFAM" id="SSF55144">
    <property type="entry name" value="LigT-like"/>
    <property type="match status" value="1"/>
</dbReference>
<keyword evidence="2" id="KW-1185">Reference proteome</keyword>
<protein>
    <recommendedName>
        <fullName evidence="3">LigT-like protein</fullName>
    </recommendedName>
</protein>
<dbReference type="OrthoDB" id="514292at2759"/>
<organism evidence="1 2">
    <name type="scientific">Coemansia guatemalensis</name>
    <dbReference type="NCBI Taxonomy" id="2761395"/>
    <lineage>
        <taxon>Eukaryota</taxon>
        <taxon>Fungi</taxon>
        <taxon>Fungi incertae sedis</taxon>
        <taxon>Zoopagomycota</taxon>
        <taxon>Kickxellomycotina</taxon>
        <taxon>Kickxellomycetes</taxon>
        <taxon>Kickxellales</taxon>
        <taxon>Kickxellaceae</taxon>
        <taxon>Coemansia</taxon>
    </lineage>
</organism>
<dbReference type="Proteomes" id="UP001140094">
    <property type="component" value="Unassembled WGS sequence"/>
</dbReference>
<dbReference type="PANTHER" id="PTHR28141">
    <property type="entry name" value="2',3'-CYCLIC-NUCLEOTIDE 3'-PHOSPHODIESTERASE"/>
    <property type="match status" value="1"/>
</dbReference>
<comment type="caution">
    <text evidence="1">The sequence shown here is derived from an EMBL/GenBank/DDBJ whole genome shotgun (WGS) entry which is preliminary data.</text>
</comment>
<evidence type="ECO:0000313" key="2">
    <source>
        <dbReference type="Proteomes" id="UP001140094"/>
    </source>
</evidence>
<dbReference type="AlphaFoldDB" id="A0A9W8HT64"/>
<dbReference type="InterPro" id="IPR009097">
    <property type="entry name" value="Cyclic_Pdiesterase"/>
</dbReference>
<dbReference type="GO" id="GO:0004113">
    <property type="term" value="F:2',3'-cyclic-nucleotide 3'-phosphodiesterase activity"/>
    <property type="evidence" value="ECO:0007669"/>
    <property type="project" value="TreeGrafter"/>
</dbReference>
<evidence type="ECO:0000313" key="1">
    <source>
        <dbReference type="EMBL" id="KAJ2799246.1"/>
    </source>
</evidence>
<gene>
    <name evidence="1" type="ORF">H4R20_004515</name>
</gene>
<dbReference type="PANTHER" id="PTHR28141:SF1">
    <property type="entry name" value="2',3'-CYCLIC-NUCLEOTIDE 3'-PHOSPHODIESTERASE"/>
    <property type="match status" value="1"/>
</dbReference>
<dbReference type="EMBL" id="JANBUO010001217">
    <property type="protein sequence ID" value="KAJ2799246.1"/>
    <property type="molecule type" value="Genomic_DNA"/>
</dbReference>